<reference evidence="2 3" key="1">
    <citation type="submission" date="2019-09" db="EMBL/GenBank/DDBJ databases">
        <title>Genome sequence of Rhodovastum atsumiense, a diverse member of the Acetobacteraceae family of non-sulfur purple photosynthetic bacteria.</title>
        <authorList>
            <person name="Meyer T."/>
            <person name="Kyndt J."/>
        </authorList>
    </citation>
    <scope>NUCLEOTIDE SEQUENCE [LARGE SCALE GENOMIC DNA]</scope>
    <source>
        <strain evidence="2 3">DSM 21279</strain>
    </source>
</reference>
<dbReference type="Proteomes" id="UP000325255">
    <property type="component" value="Unassembled WGS sequence"/>
</dbReference>
<accession>A0A5M6IR08</accession>
<dbReference type="RefSeq" id="WP_150042585.1">
    <property type="nucleotide sequence ID" value="NZ_OW485601.1"/>
</dbReference>
<protein>
    <submittedName>
        <fullName evidence="2">Ornithine cyclodeaminase family protein</fullName>
    </submittedName>
</protein>
<comment type="caution">
    <text evidence="2">The sequence shown here is derived from an EMBL/GenBank/DDBJ whole genome shotgun (WGS) entry which is preliminary data.</text>
</comment>
<organism evidence="2 3">
    <name type="scientific">Rhodovastum atsumiense</name>
    <dbReference type="NCBI Taxonomy" id="504468"/>
    <lineage>
        <taxon>Bacteria</taxon>
        <taxon>Pseudomonadati</taxon>
        <taxon>Pseudomonadota</taxon>
        <taxon>Alphaproteobacteria</taxon>
        <taxon>Acetobacterales</taxon>
        <taxon>Acetobacteraceae</taxon>
        <taxon>Rhodovastum</taxon>
    </lineage>
</organism>
<comment type="similarity">
    <text evidence="1">Belongs to the ornithine cyclodeaminase/mu-crystallin family.</text>
</comment>
<dbReference type="AlphaFoldDB" id="A0A5M6IR08"/>
<dbReference type="GO" id="GO:0016491">
    <property type="term" value="F:oxidoreductase activity"/>
    <property type="evidence" value="ECO:0007669"/>
    <property type="project" value="UniProtKB-ARBA"/>
</dbReference>
<dbReference type="PIRSF" id="PIRSF001439">
    <property type="entry name" value="CryM"/>
    <property type="match status" value="1"/>
</dbReference>
<dbReference type="InterPro" id="IPR003462">
    <property type="entry name" value="ODC_Mu_crystall"/>
</dbReference>
<evidence type="ECO:0000313" key="2">
    <source>
        <dbReference type="EMBL" id="KAA5610339.1"/>
    </source>
</evidence>
<dbReference type="InterPro" id="IPR036291">
    <property type="entry name" value="NAD(P)-bd_dom_sf"/>
</dbReference>
<dbReference type="Gene3D" id="3.40.50.720">
    <property type="entry name" value="NAD(P)-binding Rossmann-like Domain"/>
    <property type="match status" value="1"/>
</dbReference>
<dbReference type="FunFam" id="3.40.50.720:FF:000311">
    <property type="entry name" value="Ornithine cyclodeaminase"/>
    <property type="match status" value="1"/>
</dbReference>
<dbReference type="Pfam" id="PF02423">
    <property type="entry name" value="OCD_Mu_crystall"/>
    <property type="match status" value="1"/>
</dbReference>
<gene>
    <name evidence="2" type="ORF">F1189_19720</name>
</gene>
<keyword evidence="3" id="KW-1185">Reference proteome</keyword>
<dbReference type="InterPro" id="IPR023401">
    <property type="entry name" value="ODC_N"/>
</dbReference>
<dbReference type="PANTHER" id="PTHR13812">
    <property type="entry name" value="KETIMINE REDUCTASE MU-CRYSTALLIN"/>
    <property type="match status" value="1"/>
</dbReference>
<sequence length="310" mass="33245">MVRHISEAEVDRVLSMKDALHAVEQAFRDRATGTAFDAPRQRTRARPGTLHILQGTSVALGVVGFKAYYVLPQGHTALMVLLDAATGETRALIDAGRLGALRTGAATGVATRALATTDASVLGCIGAGRQMTTQIEAVFAVRPIRTVRVHARTTDRLRAFCRDMSARLDLDVEPVTSVPEAVAGADIVNVMTRSAATPVLDGAMLAPGMHINAAGVNRLDHRELDLEAVRRADVVAVDSRETARLESGDLLPAIEEGVLHWETLPELGDVLLGRHPGRSSEEQVTVFKSHGMALQDIYVAHHVLRQIDAG</sequence>
<dbReference type="PANTHER" id="PTHR13812:SF19">
    <property type="entry name" value="KETIMINE REDUCTASE MU-CRYSTALLIN"/>
    <property type="match status" value="1"/>
</dbReference>
<dbReference type="GO" id="GO:0019752">
    <property type="term" value="P:carboxylic acid metabolic process"/>
    <property type="evidence" value="ECO:0007669"/>
    <property type="project" value="UniProtKB-ARBA"/>
</dbReference>
<dbReference type="GO" id="GO:0005737">
    <property type="term" value="C:cytoplasm"/>
    <property type="evidence" value="ECO:0007669"/>
    <property type="project" value="TreeGrafter"/>
</dbReference>
<dbReference type="EMBL" id="VWPK01000034">
    <property type="protein sequence ID" value="KAA5610339.1"/>
    <property type="molecule type" value="Genomic_DNA"/>
</dbReference>
<evidence type="ECO:0000313" key="3">
    <source>
        <dbReference type="Proteomes" id="UP000325255"/>
    </source>
</evidence>
<evidence type="ECO:0000256" key="1">
    <source>
        <dbReference type="ARBA" id="ARBA00008903"/>
    </source>
</evidence>
<dbReference type="OrthoDB" id="9809203at2"/>
<name>A0A5M6IR08_9PROT</name>
<dbReference type="SUPFAM" id="SSF51735">
    <property type="entry name" value="NAD(P)-binding Rossmann-fold domains"/>
    <property type="match status" value="1"/>
</dbReference>
<proteinExistence type="inferred from homology"/>
<dbReference type="Gene3D" id="3.30.1780.10">
    <property type="entry name" value="ornithine cyclodeaminase, domain 1"/>
    <property type="match status" value="1"/>
</dbReference>